<keyword evidence="3" id="KW-0805">Transcription regulation</keyword>
<evidence type="ECO:0000259" key="5">
    <source>
        <dbReference type="PROSITE" id="PS50045"/>
    </source>
</evidence>
<evidence type="ECO:0000256" key="2">
    <source>
        <dbReference type="ARBA" id="ARBA00022840"/>
    </source>
</evidence>
<dbReference type="AlphaFoldDB" id="A0A941HTG2"/>
<organism evidence="6 7">
    <name type="scientific">Allobacillus saliphilus</name>
    <dbReference type="NCBI Taxonomy" id="2912308"/>
    <lineage>
        <taxon>Bacteria</taxon>
        <taxon>Bacillati</taxon>
        <taxon>Bacillota</taxon>
        <taxon>Bacilli</taxon>
        <taxon>Bacillales</taxon>
        <taxon>Bacillaceae</taxon>
        <taxon>Allobacillus</taxon>
    </lineage>
</organism>
<evidence type="ECO:0000313" key="7">
    <source>
        <dbReference type="Proteomes" id="UP000675431"/>
    </source>
</evidence>
<dbReference type="Pfam" id="PF00158">
    <property type="entry name" value="Sigma54_activat"/>
    <property type="match status" value="1"/>
</dbReference>
<dbReference type="InterPro" id="IPR027417">
    <property type="entry name" value="P-loop_NTPase"/>
</dbReference>
<dbReference type="EMBL" id="JAGSIE010000028">
    <property type="protein sequence ID" value="MBR7554393.1"/>
    <property type="molecule type" value="Genomic_DNA"/>
</dbReference>
<dbReference type="Gene3D" id="3.40.50.10660">
    <property type="entry name" value="PrpR receptor domain-like"/>
    <property type="match status" value="1"/>
</dbReference>
<dbReference type="SUPFAM" id="SSF46689">
    <property type="entry name" value="Homeodomain-like"/>
    <property type="match status" value="1"/>
</dbReference>
<dbReference type="InterPro" id="IPR002078">
    <property type="entry name" value="Sigma_54_int"/>
</dbReference>
<dbReference type="PRINTS" id="PR01590">
    <property type="entry name" value="HTHFIS"/>
</dbReference>
<keyword evidence="2" id="KW-0067">ATP-binding</keyword>
<evidence type="ECO:0000256" key="4">
    <source>
        <dbReference type="ARBA" id="ARBA00023163"/>
    </source>
</evidence>
<dbReference type="Proteomes" id="UP000675431">
    <property type="component" value="Unassembled WGS sequence"/>
</dbReference>
<evidence type="ECO:0000256" key="1">
    <source>
        <dbReference type="ARBA" id="ARBA00022741"/>
    </source>
</evidence>
<dbReference type="Gene3D" id="3.40.50.2300">
    <property type="match status" value="1"/>
</dbReference>
<protein>
    <submittedName>
        <fullName evidence="6">PrpR N-terminal domain-containing protein</fullName>
    </submittedName>
</protein>
<keyword evidence="1" id="KW-0547">Nucleotide-binding</keyword>
<dbReference type="GO" id="GO:0043565">
    <property type="term" value="F:sequence-specific DNA binding"/>
    <property type="evidence" value="ECO:0007669"/>
    <property type="project" value="InterPro"/>
</dbReference>
<accession>A0A941HTG2</accession>
<feature type="domain" description="Sigma-54 factor interaction" evidence="5">
    <location>
        <begin position="304"/>
        <end position="497"/>
    </location>
</feature>
<dbReference type="GO" id="GO:0005524">
    <property type="term" value="F:ATP binding"/>
    <property type="evidence" value="ECO:0007669"/>
    <property type="project" value="UniProtKB-KW"/>
</dbReference>
<dbReference type="GO" id="GO:0000156">
    <property type="term" value="F:phosphorelay response regulator activity"/>
    <property type="evidence" value="ECO:0007669"/>
    <property type="project" value="InterPro"/>
</dbReference>
<dbReference type="Pfam" id="PF02954">
    <property type="entry name" value="HTH_8"/>
    <property type="match status" value="1"/>
</dbReference>
<evidence type="ECO:0000256" key="3">
    <source>
        <dbReference type="ARBA" id="ARBA00023015"/>
    </source>
</evidence>
<dbReference type="GO" id="GO:0006355">
    <property type="term" value="P:regulation of DNA-templated transcription"/>
    <property type="evidence" value="ECO:0007669"/>
    <property type="project" value="InterPro"/>
</dbReference>
<dbReference type="Gene3D" id="1.10.10.60">
    <property type="entry name" value="Homeodomain-like"/>
    <property type="match status" value="1"/>
</dbReference>
<dbReference type="Gene3D" id="3.40.50.300">
    <property type="entry name" value="P-loop containing nucleotide triphosphate hydrolases"/>
    <property type="match status" value="1"/>
</dbReference>
<dbReference type="Pfam" id="PF06506">
    <property type="entry name" value="PrpR_N"/>
    <property type="match status" value="1"/>
</dbReference>
<dbReference type="InterPro" id="IPR002197">
    <property type="entry name" value="HTH_Fis"/>
</dbReference>
<reference evidence="6 7" key="1">
    <citation type="submission" date="2021-04" db="EMBL/GenBank/DDBJ databases">
        <title>Allobacillus sp. nov. SKP8-2 isolated from shrimp paste.</title>
        <authorList>
            <person name="Tanasupawat S."/>
            <person name="Yiamsombat S."/>
            <person name="Kanchanasin P."/>
            <person name="Kuncharoen N."/>
        </authorList>
    </citation>
    <scope>NUCLEOTIDE SEQUENCE [LARGE SCALE GENOMIC DNA]</scope>
    <source>
        <strain evidence="6 7">SKP8-2</strain>
    </source>
</reference>
<dbReference type="InterPro" id="IPR010524">
    <property type="entry name" value="Sig_transdc_resp-reg_PrpR_N"/>
</dbReference>
<proteinExistence type="predicted"/>
<dbReference type="InterPro" id="IPR009057">
    <property type="entry name" value="Homeodomain-like_sf"/>
</dbReference>
<dbReference type="Gene3D" id="1.10.8.60">
    <property type="match status" value="1"/>
</dbReference>
<dbReference type="SUPFAM" id="SSF159800">
    <property type="entry name" value="PrpR receptor domain-like"/>
    <property type="match status" value="1"/>
</dbReference>
<comment type="caution">
    <text evidence="6">The sequence shown here is derived from an EMBL/GenBank/DDBJ whole genome shotgun (WGS) entry which is preliminary data.</text>
</comment>
<dbReference type="Pfam" id="PF25601">
    <property type="entry name" value="AAA_lid_14"/>
    <property type="match status" value="1"/>
</dbReference>
<gene>
    <name evidence="6" type="ORF">KC820_09545</name>
</gene>
<name>A0A941HTG2_9BACI</name>
<dbReference type="PROSITE" id="PS50045">
    <property type="entry name" value="SIGMA54_INTERACT_4"/>
    <property type="match status" value="1"/>
</dbReference>
<sequence>MIKVLLVAPYNGLAETAKNMDIPADIQLDTTVANLEEGVIEAKRAKEVGYDIIISRGGTASLIQESVSIPVVHIDITGYDMLRVFTLISGVKTGVALVGFRNISEGAVTICEILEFDVKMVTIESSSEVRAKLEQLKEDGTAVVIGDVITVEVAQRLGLRGVLITSGREAIMNAIDEAKRIHHFFRRVNYRHHIYKQAFEQIPLPLVLVDEKGKVIEQNESFAKIDKANELVRAESLSRLIKRVIDYQQTQWEEIEFESRIYQLQGFPISNREKIVGIQLNASVNNRDGERVISVVNDPAHQPLIGDSEWIEQLEEKVDRAAATNEITRLVGERGTGKYTVAQQIHFKRFDHTAPIVEIQGSLFTRETLPYLKKIFNSLTSGTVIVKNTDLVTYDIKKELLYLLTDLSNQIKVITLQEDLRETDAITYYDDEIIFLPPLRERKKDILAFVDYFLTEMHMEKGSETVGVNEEAARYLLQYDWKGNLPELRSVVKQLSCLTRGYYIDVSDVKKVMNKDNLANESVESLTINGTLKEMEKQIIQQVLMEENQNQTKAAKRLGINRSTLWRKLRDE</sequence>
<dbReference type="InterPro" id="IPR058031">
    <property type="entry name" value="AAA_lid_NorR"/>
</dbReference>
<dbReference type="SUPFAM" id="SSF52540">
    <property type="entry name" value="P-loop containing nucleoside triphosphate hydrolases"/>
    <property type="match status" value="1"/>
</dbReference>
<keyword evidence="4" id="KW-0804">Transcription</keyword>
<dbReference type="RefSeq" id="WP_212370536.1">
    <property type="nucleotide sequence ID" value="NZ_JAGSIE010000028.1"/>
</dbReference>
<evidence type="ECO:0000313" key="6">
    <source>
        <dbReference type="EMBL" id="MBR7554393.1"/>
    </source>
</evidence>
<keyword evidence="7" id="KW-1185">Reference proteome</keyword>
<dbReference type="PANTHER" id="PTHR32071">
    <property type="entry name" value="TRANSCRIPTIONAL REGULATORY PROTEIN"/>
    <property type="match status" value="1"/>
</dbReference>